<dbReference type="RefSeq" id="XP_056515967.1">
    <property type="nucleotide sequence ID" value="XM_056651117.1"/>
</dbReference>
<feature type="compositionally biased region" description="Basic residues" evidence="1">
    <location>
        <begin position="113"/>
        <end position="123"/>
    </location>
</feature>
<feature type="region of interest" description="Disordered" evidence="1">
    <location>
        <begin position="388"/>
        <end position="413"/>
    </location>
</feature>
<feature type="compositionally biased region" description="Basic residues" evidence="1">
    <location>
        <begin position="218"/>
        <end position="230"/>
    </location>
</feature>
<dbReference type="PANTHER" id="PTHR40132:SF1">
    <property type="entry name" value="PRE-MRNA-SPLICING FACTOR 38B"/>
    <property type="match status" value="1"/>
</dbReference>
<dbReference type="PANTHER" id="PTHR40132">
    <property type="entry name" value="PRE-MRNA-SPLICING FACTOR 38B"/>
    <property type="match status" value="1"/>
</dbReference>
<evidence type="ECO:0008006" key="4">
    <source>
        <dbReference type="Google" id="ProtNLM"/>
    </source>
</evidence>
<reference evidence="2" key="2">
    <citation type="journal article" date="2023" name="IMA Fungus">
        <title>Comparative genomic study of the Penicillium genus elucidates a diverse pangenome and 15 lateral gene transfer events.</title>
        <authorList>
            <person name="Petersen C."/>
            <person name="Sorensen T."/>
            <person name="Nielsen M.R."/>
            <person name="Sondergaard T.E."/>
            <person name="Sorensen J.L."/>
            <person name="Fitzpatrick D.A."/>
            <person name="Frisvad J.C."/>
            <person name="Nielsen K.L."/>
        </authorList>
    </citation>
    <scope>NUCLEOTIDE SEQUENCE</scope>
    <source>
        <strain evidence="2">IBT 34128</strain>
    </source>
</reference>
<dbReference type="EMBL" id="JAPMSZ010000001">
    <property type="protein sequence ID" value="KAJ5114774.1"/>
    <property type="molecule type" value="Genomic_DNA"/>
</dbReference>
<feature type="compositionally biased region" description="Basic residues" evidence="1">
    <location>
        <begin position="149"/>
        <end position="160"/>
    </location>
</feature>
<feature type="compositionally biased region" description="Basic residues" evidence="1">
    <location>
        <begin position="178"/>
        <end position="192"/>
    </location>
</feature>
<feature type="compositionally biased region" description="Basic and acidic residues" evidence="1">
    <location>
        <begin position="231"/>
        <end position="255"/>
    </location>
</feature>
<proteinExistence type="predicted"/>
<dbReference type="AlphaFoldDB" id="A0A9W9G9S8"/>
<feature type="compositionally biased region" description="Basic and acidic residues" evidence="1">
    <location>
        <begin position="161"/>
        <end position="177"/>
    </location>
</feature>
<keyword evidence="3" id="KW-1185">Reference proteome</keyword>
<feature type="compositionally biased region" description="Basic and acidic residues" evidence="1">
    <location>
        <begin position="126"/>
        <end position="148"/>
    </location>
</feature>
<feature type="compositionally biased region" description="Basic and acidic residues" evidence="1">
    <location>
        <begin position="88"/>
        <end position="112"/>
    </location>
</feature>
<sequence>MDDDYVAQVLANEARASSLKYSSQGSGAYLPTKPSNGAPNKPNTRFLRHLIKETDNHNVALKRKEEREAKERMRQLKNQASGSAAIPKNDRQAGAREPEKPQREGHGGNYDKHHSHRERHRSRSASAERDRSRRHRKYEEYDRDERHRDRDHRRHRRERHRHESPGADRRDKKDDRGRRHRGRSRSKSRSRSPHRDRDRYRSRRHYESGTSFRDRLRGHSHSRERHRDRRLKRDEEVSAQEHRSSRRETNARPEVKAPPVKALHHESADESDPLEDFIGPLPPSENGNALRSRGRGAYKPNSSTIDAHFAADYDPTLDVRPEEDGLQSASKSSSRRPVEGLMTQEDDWDMALEALRDRTQWRQKGEERMRAAGFNDTAIDRWKNNAAFASMDEGRPEDVQWSKKGEKREWDRGKVVDDDGHTCVRPAW</sequence>
<dbReference type="GeneID" id="81390285"/>
<reference evidence="2" key="1">
    <citation type="submission" date="2022-11" db="EMBL/GenBank/DDBJ databases">
        <authorList>
            <person name="Petersen C."/>
        </authorList>
    </citation>
    <scope>NUCLEOTIDE SEQUENCE</scope>
    <source>
        <strain evidence="2">IBT 34128</strain>
    </source>
</reference>
<feature type="compositionally biased region" description="Polar residues" evidence="1">
    <location>
        <begin position="33"/>
        <end position="43"/>
    </location>
</feature>
<organism evidence="2 3">
    <name type="scientific">Penicillium alfredii</name>
    <dbReference type="NCBI Taxonomy" id="1506179"/>
    <lineage>
        <taxon>Eukaryota</taxon>
        <taxon>Fungi</taxon>
        <taxon>Dikarya</taxon>
        <taxon>Ascomycota</taxon>
        <taxon>Pezizomycotina</taxon>
        <taxon>Eurotiomycetes</taxon>
        <taxon>Eurotiomycetidae</taxon>
        <taxon>Eurotiales</taxon>
        <taxon>Aspergillaceae</taxon>
        <taxon>Penicillium</taxon>
    </lineage>
</organism>
<feature type="compositionally biased region" description="Basic and acidic residues" evidence="1">
    <location>
        <begin position="50"/>
        <end position="74"/>
    </location>
</feature>
<evidence type="ECO:0000313" key="2">
    <source>
        <dbReference type="EMBL" id="KAJ5114774.1"/>
    </source>
</evidence>
<feature type="compositionally biased region" description="Basic and acidic residues" evidence="1">
    <location>
        <begin position="392"/>
        <end position="413"/>
    </location>
</feature>
<feature type="region of interest" description="Disordered" evidence="1">
    <location>
        <begin position="14"/>
        <end position="345"/>
    </location>
</feature>
<dbReference type="Proteomes" id="UP001141434">
    <property type="component" value="Unassembled WGS sequence"/>
</dbReference>
<evidence type="ECO:0000313" key="3">
    <source>
        <dbReference type="Proteomes" id="UP001141434"/>
    </source>
</evidence>
<comment type="caution">
    <text evidence="2">The sequence shown here is derived from an EMBL/GenBank/DDBJ whole genome shotgun (WGS) entry which is preliminary data.</text>
</comment>
<accession>A0A9W9G9S8</accession>
<protein>
    <recommendedName>
        <fullName evidence="4">Pre-mRNA-splicing factor 38B</fullName>
    </recommendedName>
</protein>
<gene>
    <name evidence="2" type="ORF">NUU61_000533</name>
</gene>
<evidence type="ECO:0000256" key="1">
    <source>
        <dbReference type="SAM" id="MobiDB-lite"/>
    </source>
</evidence>
<dbReference type="OrthoDB" id="2431475at2759"/>
<name>A0A9W9G9S8_9EURO</name>